<comment type="caution">
    <text evidence="5">The sequence shown here is derived from an EMBL/GenBank/DDBJ whole genome shotgun (WGS) entry which is preliminary data.</text>
</comment>
<dbReference type="GO" id="GO:0008080">
    <property type="term" value="F:N-acetyltransferase activity"/>
    <property type="evidence" value="ECO:0007669"/>
    <property type="project" value="InterPro"/>
</dbReference>
<evidence type="ECO:0000256" key="3">
    <source>
        <dbReference type="ARBA" id="ARBA00023315"/>
    </source>
</evidence>
<dbReference type="Gene3D" id="3.40.630.30">
    <property type="match status" value="1"/>
</dbReference>
<dbReference type="PANTHER" id="PTHR13256">
    <property type="entry name" value="N-ACETYLTRANSFERASE 9"/>
    <property type="match status" value="1"/>
</dbReference>
<evidence type="ECO:0000313" key="6">
    <source>
        <dbReference type="Proteomes" id="UP001165122"/>
    </source>
</evidence>
<organism evidence="5 6">
    <name type="scientific">Triparma laevis f. longispina</name>
    <dbReference type="NCBI Taxonomy" id="1714387"/>
    <lineage>
        <taxon>Eukaryota</taxon>
        <taxon>Sar</taxon>
        <taxon>Stramenopiles</taxon>
        <taxon>Ochrophyta</taxon>
        <taxon>Bolidophyceae</taxon>
        <taxon>Parmales</taxon>
        <taxon>Triparmaceae</taxon>
        <taxon>Triparma</taxon>
    </lineage>
</organism>
<dbReference type="OrthoDB" id="5043642at2759"/>
<evidence type="ECO:0000256" key="2">
    <source>
        <dbReference type="ARBA" id="ARBA00022679"/>
    </source>
</evidence>
<dbReference type="EMBL" id="BRXW01000338">
    <property type="protein sequence ID" value="GMI18561.1"/>
    <property type="molecule type" value="Genomic_DNA"/>
</dbReference>
<dbReference type="Pfam" id="PF13302">
    <property type="entry name" value="Acetyltransf_3"/>
    <property type="match status" value="1"/>
</dbReference>
<accession>A0A9W7L1B4</accession>
<reference evidence="6" key="1">
    <citation type="journal article" date="2023" name="Commun. Biol.">
        <title>Genome analysis of Parmales, the sister group of diatoms, reveals the evolutionary specialization of diatoms from phago-mixotrophs to photoautotrophs.</title>
        <authorList>
            <person name="Ban H."/>
            <person name="Sato S."/>
            <person name="Yoshikawa S."/>
            <person name="Yamada K."/>
            <person name="Nakamura Y."/>
            <person name="Ichinomiya M."/>
            <person name="Sato N."/>
            <person name="Blanc-Mathieu R."/>
            <person name="Endo H."/>
            <person name="Kuwata A."/>
            <person name="Ogata H."/>
        </authorList>
    </citation>
    <scope>NUCLEOTIDE SEQUENCE [LARGE SCALE GENOMIC DNA]</scope>
    <source>
        <strain evidence="6">NIES 3700</strain>
    </source>
</reference>
<dbReference type="Proteomes" id="UP001165122">
    <property type="component" value="Unassembled WGS sequence"/>
</dbReference>
<dbReference type="PROSITE" id="PS51186">
    <property type="entry name" value="GNAT"/>
    <property type="match status" value="1"/>
</dbReference>
<dbReference type="PANTHER" id="PTHR13256:SF16">
    <property type="entry name" value="ALPHA_BETA-TUBULIN-N-ACETYLTRANSFERASE 9"/>
    <property type="match status" value="1"/>
</dbReference>
<evidence type="ECO:0000259" key="4">
    <source>
        <dbReference type="PROSITE" id="PS51186"/>
    </source>
</evidence>
<dbReference type="SUPFAM" id="SSF55729">
    <property type="entry name" value="Acyl-CoA N-acyltransferases (Nat)"/>
    <property type="match status" value="1"/>
</dbReference>
<evidence type="ECO:0000313" key="5">
    <source>
        <dbReference type="EMBL" id="GMI18561.1"/>
    </source>
</evidence>
<keyword evidence="2" id="KW-0808">Transferase</keyword>
<feature type="domain" description="N-acetyltransferase" evidence="4">
    <location>
        <begin position="76"/>
        <end position="223"/>
    </location>
</feature>
<keyword evidence="3" id="KW-0012">Acyltransferase</keyword>
<gene>
    <name evidence="5" type="ORF">TrLO_g8942</name>
</gene>
<evidence type="ECO:0000256" key="1">
    <source>
        <dbReference type="ARBA" id="ARBA00009342"/>
    </source>
</evidence>
<keyword evidence="6" id="KW-1185">Reference proteome</keyword>
<name>A0A9W7L1B4_9STRA</name>
<proteinExistence type="inferred from homology"/>
<comment type="similarity">
    <text evidence="1">Belongs to the acetyltransferase family. GNAT subfamily.</text>
</comment>
<dbReference type="InterPro" id="IPR000182">
    <property type="entry name" value="GNAT_dom"/>
</dbReference>
<dbReference type="InterPro" id="IPR039135">
    <property type="entry name" value="NAT9-like"/>
</dbReference>
<dbReference type="InterPro" id="IPR016181">
    <property type="entry name" value="Acyl_CoA_acyltransferase"/>
</dbReference>
<sequence length="236" mass="26580">MTSIVRASIPPKPSLKIILTPSCTLVPYIPSHVPTYNNWMQSPELLETTGSEPLSLDEEYAMCDSWRDDSDKITYIILSPDDQTDDLISLSPSPKPYTEPLTVPLTINYITSRLPKMLGDCNLFLSLNEELGDTGELTVSTFEAELEIMLAEQDSRKKGIATLACKILINEAFNLGVHRVFVKIKDGNVGSKMLFEKLGFKLVKYVECFKETEMEVLESQVITEDIEEVEYVEEET</sequence>
<protein>
    <recommendedName>
        <fullName evidence="4">N-acetyltransferase domain-containing protein</fullName>
    </recommendedName>
</protein>
<dbReference type="AlphaFoldDB" id="A0A9W7L1B4"/>